<dbReference type="RefSeq" id="WP_038871657.1">
    <property type="nucleotide sequence ID" value="NZ_CABMHU010000012.1"/>
</dbReference>
<evidence type="ECO:0000313" key="7">
    <source>
        <dbReference type="Proteomes" id="UP000245399"/>
    </source>
</evidence>
<dbReference type="Proteomes" id="UP000030378">
    <property type="component" value="Unassembled WGS sequence"/>
</dbReference>
<reference evidence="4" key="7">
    <citation type="submission" date="2018-06" db="EMBL/GenBank/DDBJ databases">
        <authorList>
            <person name="Martins R.C."/>
            <person name="Perdigao-Neto L.V."/>
            <person name="Costa S.F."/>
            <person name="Levin A.S.S."/>
        </authorList>
    </citation>
    <scope>NUCLEOTIDE SEQUENCE</scope>
    <source>
        <strain evidence="4">1283</strain>
    </source>
</reference>
<sequence>MGINYEELFNNSYSRITQGDKGDRFFTHFYALFIGSTEDLSSPGSIAQRLEKQKIIYKTFFYMLSVANTHIVADYLVQVTQEGSPQSLNLPPSIYALWRKAVLQTVRDLDPECDEEILTAWAIVLAPGLEFMRRQAELHHNPSAQSGLPG</sequence>
<reference evidence="2" key="2">
    <citation type="journal article" date="2017" name="PLoS ONE">
        <title>Genomic and phenotypic characterisation of fluoroquinolone resistance mechanisms in Enterobacteriaceae in Durban, South Africa.</title>
        <authorList>
            <person name="Osei Sekyere J."/>
            <person name="Amoako D.G."/>
        </authorList>
    </citation>
    <scope>NUCLEOTIDE SEQUENCE</scope>
    <source>
        <strain evidence="2">945174350</strain>
    </source>
</reference>
<gene>
    <name evidence="2" type="ORF">AN695_0225395</name>
    <name evidence="1" type="ORF">DKC05_02305</name>
    <name evidence="4" type="ORF">DMW51_29525</name>
    <name evidence="3" type="ORF">MC70_010995</name>
</gene>
<dbReference type="EMBL" id="CP029449">
    <property type="protein sequence ID" value="AWL66583.1"/>
    <property type="molecule type" value="Genomic_DNA"/>
</dbReference>
<reference evidence="5" key="3">
    <citation type="submission" date="2017-12" db="EMBL/GenBank/DDBJ databases">
        <title>FDA dAtabase for Regulatory Grade micrObial Sequences (FDA-ARGOS): Supporting development and validation of Infectious Disease Dx tests.</title>
        <authorList>
            <person name="Campos J."/>
            <person name="Goldberg B."/>
            <person name="Tallon L."/>
            <person name="Sadzewicz L."/>
            <person name="Sengamalay N."/>
            <person name="Ott S."/>
            <person name="Godinez A."/>
            <person name="Nagaraj S."/>
            <person name="Vavikolanu K."/>
            <person name="Vyas G."/>
            <person name="Nadendla S."/>
            <person name="Aluvathingal J."/>
            <person name="Geyer C."/>
            <person name="Nandy P."/>
            <person name="Hobson J."/>
            <person name="Sichtig H."/>
        </authorList>
    </citation>
    <scope>NUCLEOTIDE SEQUENCE [LARGE SCALE GENOMIC DNA]</scope>
    <source>
        <strain evidence="5">FDAARGOS_79</strain>
    </source>
</reference>
<evidence type="ECO:0000313" key="2">
    <source>
        <dbReference type="EMBL" id="OCO80183.1"/>
    </source>
</evidence>
<dbReference type="Proteomes" id="UP000245399">
    <property type="component" value="Chromosome"/>
</dbReference>
<keyword evidence="8" id="KW-1185">Reference proteome</keyword>
<evidence type="ECO:0000313" key="5">
    <source>
        <dbReference type="Proteomes" id="UP000030378"/>
    </source>
</evidence>
<dbReference type="Proteomes" id="UP000050489">
    <property type="component" value="Unassembled WGS sequence"/>
</dbReference>
<dbReference type="AlphaFoldDB" id="A0A0A5LUA4"/>
<reference evidence="1 7" key="5">
    <citation type="submission" date="2018-05" db="EMBL/GenBank/DDBJ databases">
        <title>Klebsiella quasipneumonaiae provides a window into carbapenemase gene transfer, plasmid rearrangements and nosocomial acquisition from the hospital environment.</title>
        <authorList>
            <person name="Mathers A.J."/>
            <person name="Vegesana K."/>
            <person name="Stoesser N."/>
            <person name="Crook D."/>
            <person name="Vaughan A."/>
            <person name="Barry K."/>
            <person name="Parikh H."/>
            <person name="Sebra R."/>
            <person name="Kotay S."/>
            <person name="Walker A.S."/>
            <person name="Sheppard A.E."/>
        </authorList>
    </citation>
    <scope>NUCLEOTIDE SEQUENCE [LARGE SCALE GENOMIC DNA]</scope>
    <source>
        <strain evidence="1 7">CAV1761</strain>
    </source>
</reference>
<dbReference type="SUPFAM" id="SSF46458">
    <property type="entry name" value="Globin-like"/>
    <property type="match status" value="1"/>
</dbReference>
<reference evidence="3" key="4">
    <citation type="submission" date="2017-12" db="EMBL/GenBank/DDBJ databases">
        <title>FDA dAtabase for Regulatory Grade micrObial Sequences (FDA-ARGOS): Supporting development and validation of Infectious Disease Dx tests.</title>
        <authorList>
            <person name="Campos J."/>
            <person name="Goldberg B."/>
            <person name="Tallon L.J."/>
            <person name="Sadzewicz L."/>
            <person name="Sengamalay N."/>
            <person name="Ott S."/>
            <person name="Godinez A."/>
            <person name="Nagaraj S."/>
            <person name="Vavikolanu K."/>
            <person name="Vyas G."/>
            <person name="Nadendla S."/>
            <person name="Aluvathingal J."/>
            <person name="Geyer C."/>
            <person name="Nandy P."/>
            <person name="Hobson J."/>
            <person name="Sichtig H."/>
        </authorList>
    </citation>
    <scope>NUCLEOTIDE SEQUENCE</scope>
    <source>
        <strain evidence="3">FDAARGOS_79</strain>
    </source>
</reference>
<dbReference type="GO" id="GO:0020037">
    <property type="term" value="F:heme binding"/>
    <property type="evidence" value="ECO:0007669"/>
    <property type="project" value="InterPro"/>
</dbReference>
<reference evidence="6" key="1">
    <citation type="submission" date="2016-04" db="EMBL/GenBank/DDBJ databases">
        <authorList>
            <person name="Osei Sekyere J."/>
            <person name="Sivertsen A."/>
            <person name="Pedersen A.T."/>
            <person name="Sundsfjord A."/>
        </authorList>
    </citation>
    <scope>NUCLEOTIDE SEQUENCE [LARGE SCALE GENOMIC DNA]</scope>
    <source>
        <strain evidence="6">945174350</strain>
    </source>
</reference>
<evidence type="ECO:0000313" key="8">
    <source>
        <dbReference type="Proteomes" id="UP000247823"/>
    </source>
</evidence>
<dbReference type="EMBL" id="LJEX02000140">
    <property type="protein sequence ID" value="OCO80183.1"/>
    <property type="molecule type" value="Genomic_DNA"/>
</dbReference>
<dbReference type="InterPro" id="IPR012292">
    <property type="entry name" value="Globin/Proto"/>
</dbReference>
<name>A0A0A5LUA4_SERMA</name>
<dbReference type="Gene3D" id="1.10.490.10">
    <property type="entry name" value="Globins"/>
    <property type="match status" value="1"/>
</dbReference>
<reference evidence="4" key="6">
    <citation type="submission" date="2018-06" db="EMBL/GenBank/DDBJ databases">
        <title>Serratia marcescens genome sequencing and assembly.</title>
        <authorList>
            <person name="Martins R.C.R."/>
            <person name="Perdigao-Neto L.V."/>
            <person name="Costa S.F."/>
            <person name="Levin A.S.S."/>
        </authorList>
    </citation>
    <scope>NUCLEOTIDE SEQUENCE</scope>
    <source>
        <strain evidence="4">1283</strain>
    </source>
</reference>
<evidence type="ECO:0000313" key="6">
    <source>
        <dbReference type="Proteomes" id="UP000050489"/>
    </source>
</evidence>
<proteinExistence type="predicted"/>
<dbReference type="EMBL" id="JTBC02000002">
    <property type="protein sequence ID" value="PNO70501.1"/>
    <property type="molecule type" value="Genomic_DNA"/>
</dbReference>
<protein>
    <submittedName>
        <fullName evidence="2">Globin</fullName>
    </submittedName>
</protein>
<dbReference type="InterPro" id="IPR009050">
    <property type="entry name" value="Globin-like_sf"/>
</dbReference>
<evidence type="ECO:0000313" key="4">
    <source>
        <dbReference type="EMBL" id="PYA53561.1"/>
    </source>
</evidence>
<organism evidence="2 6">
    <name type="scientific">Serratia marcescens</name>
    <dbReference type="NCBI Taxonomy" id="615"/>
    <lineage>
        <taxon>Bacteria</taxon>
        <taxon>Pseudomonadati</taxon>
        <taxon>Pseudomonadota</taxon>
        <taxon>Gammaproteobacteria</taxon>
        <taxon>Enterobacterales</taxon>
        <taxon>Yersiniaceae</taxon>
        <taxon>Serratia</taxon>
    </lineage>
</organism>
<dbReference type="EMBL" id="QJQB01000677">
    <property type="protein sequence ID" value="PYA53561.1"/>
    <property type="molecule type" value="Genomic_DNA"/>
</dbReference>
<dbReference type="GO" id="GO:0019825">
    <property type="term" value="F:oxygen binding"/>
    <property type="evidence" value="ECO:0007669"/>
    <property type="project" value="InterPro"/>
</dbReference>
<accession>A0A0A5LUA4</accession>
<evidence type="ECO:0000313" key="3">
    <source>
        <dbReference type="EMBL" id="PNO70501.1"/>
    </source>
</evidence>
<dbReference type="Proteomes" id="UP000247823">
    <property type="component" value="Unassembled WGS sequence"/>
</dbReference>
<evidence type="ECO:0000313" key="1">
    <source>
        <dbReference type="EMBL" id="AWL66583.1"/>
    </source>
</evidence>